<evidence type="ECO:0000256" key="5">
    <source>
        <dbReference type="ARBA" id="ARBA00023027"/>
    </source>
</evidence>
<evidence type="ECO:0000256" key="6">
    <source>
        <dbReference type="ARBA" id="ARBA00048615"/>
    </source>
</evidence>
<organism evidence="10 11">
    <name type="scientific">Vagococcus elongatus</name>
    <dbReference type="NCBI Taxonomy" id="180344"/>
    <lineage>
        <taxon>Bacteria</taxon>
        <taxon>Bacillati</taxon>
        <taxon>Bacillota</taxon>
        <taxon>Bacilli</taxon>
        <taxon>Lactobacillales</taxon>
        <taxon>Enterococcaceae</taxon>
        <taxon>Vagococcus</taxon>
    </lineage>
</organism>
<dbReference type="InterPro" id="IPR023028">
    <property type="entry name" value="Mannitol_1_phos_5_DH"/>
</dbReference>
<evidence type="ECO:0000259" key="8">
    <source>
        <dbReference type="Pfam" id="PF01232"/>
    </source>
</evidence>
<evidence type="ECO:0000256" key="4">
    <source>
        <dbReference type="ARBA" id="ARBA00023002"/>
    </source>
</evidence>
<dbReference type="InterPro" id="IPR013131">
    <property type="entry name" value="Mannitol_DH_N"/>
</dbReference>
<feature type="domain" description="Mannitol dehydrogenase N-terminal" evidence="8">
    <location>
        <begin position="1"/>
        <end position="198"/>
    </location>
</feature>
<evidence type="ECO:0000256" key="7">
    <source>
        <dbReference type="HAMAP-Rule" id="MF_00196"/>
    </source>
</evidence>
<keyword evidence="5 7" id="KW-0520">NAD</keyword>
<dbReference type="PRINTS" id="PR00084">
    <property type="entry name" value="MTLDHDRGNASE"/>
</dbReference>
<evidence type="ECO:0000259" key="9">
    <source>
        <dbReference type="Pfam" id="PF08125"/>
    </source>
</evidence>
<dbReference type="GO" id="GO:0008926">
    <property type="term" value="F:mannitol-1-phosphate 5-dehydrogenase activity"/>
    <property type="evidence" value="ECO:0007669"/>
    <property type="project" value="UniProtKB-UniRule"/>
</dbReference>
<dbReference type="Pfam" id="PF08125">
    <property type="entry name" value="Mannitol_dh_C"/>
    <property type="match status" value="1"/>
</dbReference>
<proteinExistence type="inferred from homology"/>
<gene>
    <name evidence="7" type="primary">mtlD</name>
    <name evidence="10" type="ORF">CBF29_11840</name>
</gene>
<comment type="catalytic activity">
    <reaction evidence="6 7">
        <text>D-mannitol 1-phosphate + NAD(+) = beta-D-fructose 6-phosphate + NADH + H(+)</text>
        <dbReference type="Rhea" id="RHEA:19661"/>
        <dbReference type="ChEBI" id="CHEBI:15378"/>
        <dbReference type="ChEBI" id="CHEBI:57540"/>
        <dbReference type="ChEBI" id="CHEBI:57634"/>
        <dbReference type="ChEBI" id="CHEBI:57945"/>
        <dbReference type="ChEBI" id="CHEBI:61381"/>
        <dbReference type="EC" id="1.1.1.17"/>
    </reaction>
</comment>
<sequence length="383" mass="43200">MKATHFGAGNIGRGFIGEILFLNGFTIDFIDINDEIIKALTEKQEYMIKKSGNAEERIHIENVTGINSRENPEAVIQSIAGADIITTAIGPSVLPLIAELIARGIQQRKTAKNQQPLDIVACENMIKGSSFLGNEVKKWLGKSDMAYFNKYIGFPNAAVDRIVPAQSNDDPLSVTVEPFREWLIDQTACKQTSIKLEGVEYVSSLQPYIERKLFSVNTGHATVAYTGAYYGCHTIIEAMKHPKVLRQLENVLKETSALLLEKWGFDQEAHAKYTSKVIERFKNPYISDSIARVARTPIRKIGYDERFIKPIRELKSYHLPYEHLLEVTVYLLKYYDESDSESVKMNQLLNTNELSKVIAQFTGLKDCELVEEIVVSYLTVGNH</sequence>
<accession>A0A430AMB5</accession>
<feature type="domain" description="Mannitol dehydrogenase C-terminal" evidence="9">
    <location>
        <begin position="205"/>
        <end position="377"/>
    </location>
</feature>
<dbReference type="GO" id="GO:0019592">
    <property type="term" value="P:mannitol catabolic process"/>
    <property type="evidence" value="ECO:0007669"/>
    <property type="project" value="TreeGrafter"/>
</dbReference>
<evidence type="ECO:0000313" key="11">
    <source>
        <dbReference type="Proteomes" id="UP000287605"/>
    </source>
</evidence>
<dbReference type="InterPro" id="IPR008927">
    <property type="entry name" value="6-PGluconate_DH-like_C_sf"/>
</dbReference>
<keyword evidence="4 7" id="KW-0560">Oxidoreductase</keyword>
<reference evidence="10 11" key="1">
    <citation type="submission" date="2017-05" db="EMBL/GenBank/DDBJ databases">
        <title>Vagococcus spp. assemblies.</title>
        <authorList>
            <person name="Gulvik C.A."/>
        </authorList>
    </citation>
    <scope>NUCLEOTIDE SEQUENCE [LARGE SCALE GENOMIC DNA]</scope>
    <source>
        <strain evidence="10 11">CCUG 51432</strain>
    </source>
</reference>
<name>A0A430AMB5_9ENTE</name>
<evidence type="ECO:0000256" key="1">
    <source>
        <dbReference type="ARBA" id="ARBA00006541"/>
    </source>
</evidence>
<dbReference type="InterPro" id="IPR013118">
    <property type="entry name" value="Mannitol_DH_C"/>
</dbReference>
<dbReference type="HAMAP" id="MF_00196">
    <property type="entry name" value="Mannitol_dehydrog"/>
    <property type="match status" value="1"/>
</dbReference>
<comment type="similarity">
    <text evidence="1 7">Belongs to the mannitol dehydrogenase family.</text>
</comment>
<dbReference type="OrthoDB" id="271711at2"/>
<evidence type="ECO:0000256" key="3">
    <source>
        <dbReference type="ARBA" id="ARBA00016219"/>
    </source>
</evidence>
<dbReference type="AlphaFoldDB" id="A0A430AMB5"/>
<evidence type="ECO:0000313" key="10">
    <source>
        <dbReference type="EMBL" id="RSU09272.1"/>
    </source>
</evidence>
<dbReference type="EMBL" id="NGKA01000023">
    <property type="protein sequence ID" value="RSU09272.1"/>
    <property type="molecule type" value="Genomic_DNA"/>
</dbReference>
<dbReference type="PROSITE" id="PS00974">
    <property type="entry name" value="MANNITOL_DHGENASE"/>
    <property type="match status" value="1"/>
</dbReference>
<dbReference type="Proteomes" id="UP000287605">
    <property type="component" value="Unassembled WGS sequence"/>
</dbReference>
<dbReference type="InterPro" id="IPR000669">
    <property type="entry name" value="Mannitol_DH"/>
</dbReference>
<keyword evidence="11" id="KW-1185">Reference proteome</keyword>
<dbReference type="Pfam" id="PF01232">
    <property type="entry name" value="Mannitol_dh"/>
    <property type="match status" value="1"/>
</dbReference>
<protein>
    <recommendedName>
        <fullName evidence="3 7">Mannitol-1-phosphate 5-dehydrogenase</fullName>
        <ecNumber evidence="2 7">1.1.1.17</ecNumber>
    </recommendedName>
</protein>
<comment type="caution">
    <text evidence="10">The sequence shown here is derived from an EMBL/GenBank/DDBJ whole genome shotgun (WGS) entry which is preliminary data.</text>
</comment>
<dbReference type="SUPFAM" id="SSF51735">
    <property type="entry name" value="NAD(P)-binding Rossmann-fold domains"/>
    <property type="match status" value="1"/>
</dbReference>
<dbReference type="Gene3D" id="1.10.1040.10">
    <property type="entry name" value="N-(1-d-carboxylethyl)-l-norvaline Dehydrogenase, domain 2"/>
    <property type="match status" value="1"/>
</dbReference>
<dbReference type="InterPro" id="IPR023027">
    <property type="entry name" value="Mannitol_DH_CS"/>
</dbReference>
<dbReference type="NCBIfam" id="NF002652">
    <property type="entry name" value="PRK02318.2-5"/>
    <property type="match status" value="1"/>
</dbReference>
<dbReference type="InterPro" id="IPR013328">
    <property type="entry name" value="6PGD_dom2"/>
</dbReference>
<dbReference type="PANTHER" id="PTHR30524">
    <property type="entry name" value="MANNITOL-1-PHOSPHATE 5-DEHYDROGENASE"/>
    <property type="match status" value="1"/>
</dbReference>
<dbReference type="InterPro" id="IPR036291">
    <property type="entry name" value="NAD(P)-bd_dom_sf"/>
</dbReference>
<feature type="binding site" evidence="7">
    <location>
        <begin position="3"/>
        <end position="14"/>
    </location>
    <ligand>
        <name>NAD(+)</name>
        <dbReference type="ChEBI" id="CHEBI:57540"/>
    </ligand>
</feature>
<dbReference type="NCBIfam" id="NF002646">
    <property type="entry name" value="PRK02318.1-2"/>
    <property type="match status" value="1"/>
</dbReference>
<dbReference type="GO" id="GO:0005829">
    <property type="term" value="C:cytosol"/>
    <property type="evidence" value="ECO:0007669"/>
    <property type="project" value="TreeGrafter"/>
</dbReference>
<dbReference type="SUPFAM" id="SSF48179">
    <property type="entry name" value="6-phosphogluconate dehydrogenase C-terminal domain-like"/>
    <property type="match status" value="1"/>
</dbReference>
<dbReference type="EC" id="1.1.1.17" evidence="2 7"/>
<dbReference type="Gene3D" id="3.40.50.720">
    <property type="entry name" value="NAD(P)-binding Rossmann-like Domain"/>
    <property type="match status" value="1"/>
</dbReference>
<evidence type="ECO:0000256" key="2">
    <source>
        <dbReference type="ARBA" id="ARBA00012939"/>
    </source>
</evidence>
<dbReference type="RefSeq" id="WP_126809933.1">
    <property type="nucleotide sequence ID" value="NZ_NGKA01000023.1"/>
</dbReference>
<dbReference type="PANTHER" id="PTHR30524:SF0">
    <property type="entry name" value="ALTRONATE OXIDOREDUCTASE-RELATED"/>
    <property type="match status" value="1"/>
</dbReference>
<dbReference type="NCBIfam" id="NF002647">
    <property type="entry name" value="PRK02318.1-3"/>
    <property type="match status" value="1"/>
</dbReference>